<proteinExistence type="predicted"/>
<evidence type="ECO:0000313" key="2">
    <source>
        <dbReference type="Proteomes" id="UP000471640"/>
    </source>
</evidence>
<dbReference type="InterPro" id="IPR021109">
    <property type="entry name" value="Peptidase_aspartic_dom_sf"/>
</dbReference>
<accession>A0A6P1E6Q7</accession>
<dbReference type="AlphaFoldDB" id="A0A6P1E6Q7"/>
<dbReference type="Proteomes" id="UP000471640">
    <property type="component" value="Unassembled WGS sequence"/>
</dbReference>
<reference evidence="1 2" key="2">
    <citation type="submission" date="2020-02" db="EMBL/GenBank/DDBJ databases">
        <title>Genome sequences of Thiorhodococcus mannitoliphagus and Thiorhodococcus minor, purple sulfur photosynthetic bacteria in the gammaproteobacterial family, Chromatiaceae.</title>
        <authorList>
            <person name="Aviles F.A."/>
            <person name="Meyer T.E."/>
            <person name="Kyndt J.A."/>
        </authorList>
    </citation>
    <scope>NUCLEOTIDE SEQUENCE [LARGE SCALE GENOMIC DNA]</scope>
    <source>
        <strain evidence="1 2">DSM 18266</strain>
    </source>
</reference>
<dbReference type="EMBL" id="JAAIJR010000273">
    <property type="protein sequence ID" value="NEX23684.1"/>
    <property type="molecule type" value="Genomic_DNA"/>
</dbReference>
<keyword evidence="1" id="KW-0378">Hydrolase</keyword>
<dbReference type="EC" id="3.4.23.-" evidence="1"/>
<evidence type="ECO:0000313" key="1">
    <source>
        <dbReference type="EMBL" id="NEX23684.1"/>
    </source>
</evidence>
<reference evidence="2" key="1">
    <citation type="journal article" date="2020" name="Microbiol. Resour. Announc.">
        <title>Draft Genome Sequences of Thiorhodococcus mannitoliphagus and Thiorhodococcus minor, Purple Sulfur Photosynthetic Bacteria in the Gammaproteobacterial Family Chromatiaceae.</title>
        <authorList>
            <person name="Aviles F.A."/>
            <person name="Meyer T.E."/>
            <person name="Kyndt J.A."/>
        </authorList>
    </citation>
    <scope>NUCLEOTIDE SEQUENCE [LARGE SCALE GENOMIC DNA]</scope>
    <source>
        <strain evidence="2">DSM 18266</strain>
    </source>
</reference>
<dbReference type="Gene3D" id="2.40.70.10">
    <property type="entry name" value="Acid Proteases"/>
    <property type="match status" value="1"/>
</dbReference>
<name>A0A6P1E6Q7_9GAMM</name>
<organism evidence="1 2">
    <name type="scientific">Thiorhodococcus mannitoliphagus</name>
    <dbReference type="NCBI Taxonomy" id="329406"/>
    <lineage>
        <taxon>Bacteria</taxon>
        <taxon>Pseudomonadati</taxon>
        <taxon>Pseudomonadota</taxon>
        <taxon>Gammaproteobacteria</taxon>
        <taxon>Chromatiales</taxon>
        <taxon>Chromatiaceae</taxon>
        <taxon>Thiorhodococcus</taxon>
    </lineage>
</organism>
<sequence length="126" mass="13804">MGHLFADITLSNPRKPELHSITIQALADTGALMLCIPDHVALQLDLQTESLREVTVADGRSMRVPYVGPLKVTFENRLCFVGALVMGDEVLLGAVPMEDMDLVLSPSRQTIMVNPESPNMPHARVK</sequence>
<dbReference type="NCBIfam" id="TIGR03698">
    <property type="entry name" value="clan_AA_DTGF"/>
    <property type="match status" value="1"/>
</dbReference>
<comment type="caution">
    <text evidence="1">The sequence shown here is derived from an EMBL/GenBank/DDBJ whole genome shotgun (WGS) entry which is preliminary data.</text>
</comment>
<protein>
    <submittedName>
        <fullName evidence="1">Clan AA aspartic protease</fullName>
        <ecNumber evidence="1">3.4.23.-</ecNumber>
    </submittedName>
</protein>
<dbReference type="GO" id="GO:0008233">
    <property type="term" value="F:peptidase activity"/>
    <property type="evidence" value="ECO:0007669"/>
    <property type="project" value="UniProtKB-KW"/>
</dbReference>
<gene>
    <name evidence="1" type="ORF">G3480_26010</name>
</gene>
<keyword evidence="2" id="KW-1185">Reference proteome</keyword>
<dbReference type="InterPro" id="IPR022274">
    <property type="entry name" value="Peptidase_asp_AF0612"/>
</dbReference>
<dbReference type="RefSeq" id="WP_164657103.1">
    <property type="nucleotide sequence ID" value="NZ_JAAIJR010000273.1"/>
</dbReference>
<dbReference type="GO" id="GO:0006508">
    <property type="term" value="P:proteolysis"/>
    <property type="evidence" value="ECO:0007669"/>
    <property type="project" value="UniProtKB-KW"/>
</dbReference>
<keyword evidence="1" id="KW-0645">Protease</keyword>